<comment type="caution">
    <text evidence="1">The sequence shown here is derived from an EMBL/GenBank/DDBJ whole genome shotgun (WGS) entry which is preliminary data.</text>
</comment>
<name>A0ABQ5EWF4_9ASTR</name>
<evidence type="ECO:0000313" key="2">
    <source>
        <dbReference type="Proteomes" id="UP001151760"/>
    </source>
</evidence>
<protein>
    <submittedName>
        <fullName evidence="1">Uncharacterized protein</fullName>
    </submittedName>
</protein>
<proteinExistence type="predicted"/>
<reference evidence="1" key="2">
    <citation type="submission" date="2022-01" db="EMBL/GenBank/DDBJ databases">
        <authorList>
            <person name="Yamashiro T."/>
            <person name="Shiraishi A."/>
            <person name="Satake H."/>
            <person name="Nakayama K."/>
        </authorList>
    </citation>
    <scope>NUCLEOTIDE SEQUENCE</scope>
</reference>
<reference evidence="1" key="1">
    <citation type="journal article" date="2022" name="Int. J. Mol. Sci.">
        <title>Draft Genome of Tanacetum Coccineum: Genomic Comparison of Closely Related Tanacetum-Family Plants.</title>
        <authorList>
            <person name="Yamashiro T."/>
            <person name="Shiraishi A."/>
            <person name="Nakayama K."/>
            <person name="Satake H."/>
        </authorList>
    </citation>
    <scope>NUCLEOTIDE SEQUENCE</scope>
</reference>
<organism evidence="1 2">
    <name type="scientific">Tanacetum coccineum</name>
    <dbReference type="NCBI Taxonomy" id="301880"/>
    <lineage>
        <taxon>Eukaryota</taxon>
        <taxon>Viridiplantae</taxon>
        <taxon>Streptophyta</taxon>
        <taxon>Embryophyta</taxon>
        <taxon>Tracheophyta</taxon>
        <taxon>Spermatophyta</taxon>
        <taxon>Magnoliopsida</taxon>
        <taxon>eudicotyledons</taxon>
        <taxon>Gunneridae</taxon>
        <taxon>Pentapetalae</taxon>
        <taxon>asterids</taxon>
        <taxon>campanulids</taxon>
        <taxon>Asterales</taxon>
        <taxon>Asteraceae</taxon>
        <taxon>Asteroideae</taxon>
        <taxon>Anthemideae</taxon>
        <taxon>Anthemidinae</taxon>
        <taxon>Tanacetum</taxon>
    </lineage>
</organism>
<dbReference type="EMBL" id="BQNB010016704">
    <property type="protein sequence ID" value="GJT54807.1"/>
    <property type="molecule type" value="Genomic_DNA"/>
</dbReference>
<dbReference type="Proteomes" id="UP001151760">
    <property type="component" value="Unassembled WGS sequence"/>
</dbReference>
<keyword evidence="2" id="KW-1185">Reference proteome</keyword>
<accession>A0ABQ5EWF4</accession>
<gene>
    <name evidence="1" type="ORF">Tco_0989861</name>
</gene>
<evidence type="ECO:0000313" key="1">
    <source>
        <dbReference type="EMBL" id="GJT54807.1"/>
    </source>
</evidence>
<sequence length="121" mass="13988">MVFELKKPLVGRFLDALRCSDDLDRFDEFFYFIPAFMVVEGEVLNDFPRFVGVLIAEFTAGCAVNLALKMEGDMIIKNLDLEPTIYAMMRDFLKISLLEHQDIVAEFLRSFPVERIEQEIG</sequence>